<reference evidence="2 3" key="1">
    <citation type="submission" date="2020-04" db="EMBL/GenBank/DDBJ databases">
        <title>Plant Genome Project.</title>
        <authorList>
            <person name="Zhang R.-G."/>
        </authorList>
    </citation>
    <scope>NUCLEOTIDE SEQUENCE [LARGE SCALE GENOMIC DNA]</scope>
    <source>
        <strain evidence="2">YNK0</strain>
        <tissue evidence="2">Leaf</tissue>
    </source>
</reference>
<evidence type="ECO:0000313" key="3">
    <source>
        <dbReference type="Proteomes" id="UP000655225"/>
    </source>
</evidence>
<comment type="caution">
    <text evidence="2">The sequence shown here is derived from an EMBL/GenBank/DDBJ whole genome shotgun (WGS) entry which is preliminary data.</text>
</comment>
<protein>
    <submittedName>
        <fullName evidence="2">Uncharacterized protein</fullName>
    </submittedName>
</protein>
<dbReference type="OrthoDB" id="926727at2759"/>
<evidence type="ECO:0000313" key="2">
    <source>
        <dbReference type="EMBL" id="KAF8389518.1"/>
    </source>
</evidence>
<dbReference type="AlphaFoldDB" id="A0A835D3W5"/>
<gene>
    <name evidence="2" type="ORF">HHK36_026213</name>
</gene>
<feature type="compositionally biased region" description="Basic and acidic residues" evidence="1">
    <location>
        <begin position="130"/>
        <end position="148"/>
    </location>
</feature>
<evidence type="ECO:0000256" key="1">
    <source>
        <dbReference type="SAM" id="MobiDB-lite"/>
    </source>
</evidence>
<dbReference type="Proteomes" id="UP000655225">
    <property type="component" value="Unassembled WGS sequence"/>
</dbReference>
<name>A0A835D3W5_TETSI</name>
<proteinExistence type="predicted"/>
<keyword evidence="3" id="KW-1185">Reference proteome</keyword>
<feature type="compositionally biased region" description="Low complexity" evidence="1">
    <location>
        <begin position="67"/>
        <end position="77"/>
    </location>
</feature>
<organism evidence="2 3">
    <name type="scientific">Tetracentron sinense</name>
    <name type="common">Spur-leaf</name>
    <dbReference type="NCBI Taxonomy" id="13715"/>
    <lineage>
        <taxon>Eukaryota</taxon>
        <taxon>Viridiplantae</taxon>
        <taxon>Streptophyta</taxon>
        <taxon>Embryophyta</taxon>
        <taxon>Tracheophyta</taxon>
        <taxon>Spermatophyta</taxon>
        <taxon>Magnoliopsida</taxon>
        <taxon>Trochodendrales</taxon>
        <taxon>Trochodendraceae</taxon>
        <taxon>Tetracentron</taxon>
    </lineage>
</organism>
<dbReference type="EMBL" id="JABCRI010000019">
    <property type="protein sequence ID" value="KAF8389518.1"/>
    <property type="molecule type" value="Genomic_DNA"/>
</dbReference>
<sequence>MPEPKNIHELKGLQAFKQFVLSSSRSEFIEDVSTLTFGEENRQLNLLPRESSNTLKEPIGIVYLDNSSKSVSSSDASTGENSAAEFREHKTRVLSASNDGSEQGKENPIKLVTDGIHKGTESYSLLKPESTGEEKTREEQRNAEKEEKTRIFEQISNNSSEKILNIFYQI</sequence>
<feature type="region of interest" description="Disordered" evidence="1">
    <location>
        <begin position="66"/>
        <end position="148"/>
    </location>
</feature>
<accession>A0A835D3W5</accession>